<evidence type="ECO:0000256" key="3">
    <source>
        <dbReference type="ARBA" id="ARBA00022723"/>
    </source>
</evidence>
<dbReference type="InterPro" id="IPR010666">
    <property type="entry name" value="Znf_GRF"/>
</dbReference>
<evidence type="ECO:0000256" key="4">
    <source>
        <dbReference type="ARBA" id="ARBA00022763"/>
    </source>
</evidence>
<dbReference type="RefSeq" id="XP_030224584.1">
    <property type="nucleotide sequence ID" value="XM_030368724.1"/>
</dbReference>
<protein>
    <recommendedName>
        <fullName evidence="2">DNA-(apurinic or apyrimidinic site) lyase</fullName>
        <ecNumber evidence="2">4.2.99.18</ecNumber>
    </recommendedName>
</protein>
<dbReference type="GO" id="GO:0006284">
    <property type="term" value="P:base-excision repair"/>
    <property type="evidence" value="ECO:0007669"/>
    <property type="project" value="InterPro"/>
</dbReference>
<dbReference type="SUPFAM" id="SSF46946">
    <property type="entry name" value="S13-like H2TH domain"/>
    <property type="match status" value="1"/>
</dbReference>
<evidence type="ECO:0000256" key="12">
    <source>
        <dbReference type="ARBA" id="ARBA00023295"/>
    </source>
</evidence>
<keyword evidence="12" id="KW-0326">Glycosidase</keyword>
<dbReference type="EC" id="4.2.99.18" evidence="2"/>
<keyword evidence="3" id="KW-0479">Metal-binding</keyword>
<feature type="region of interest" description="Disordered" evidence="15">
    <location>
        <begin position="366"/>
        <end position="453"/>
    </location>
</feature>
<evidence type="ECO:0000256" key="1">
    <source>
        <dbReference type="ARBA" id="ARBA00009409"/>
    </source>
</evidence>
<evidence type="ECO:0000256" key="8">
    <source>
        <dbReference type="ARBA" id="ARBA00023125"/>
    </source>
</evidence>
<keyword evidence="11" id="KW-0511">Multifunctional enzyme</keyword>
<dbReference type="InterPro" id="IPR012319">
    <property type="entry name" value="FPG_cat"/>
</dbReference>
<reference evidence="20" key="2">
    <citation type="submission" date="2025-09" db="UniProtKB">
        <authorList>
            <consortium name="Ensembl"/>
        </authorList>
    </citation>
    <scope>IDENTIFICATION</scope>
</reference>
<evidence type="ECO:0000256" key="2">
    <source>
        <dbReference type="ARBA" id="ARBA00012720"/>
    </source>
</evidence>
<keyword evidence="4" id="KW-0227">DNA damage</keyword>
<dbReference type="Pfam" id="PF06831">
    <property type="entry name" value="H2TH"/>
    <property type="match status" value="1"/>
</dbReference>
<accession>A0A8C4ZSA0</accession>
<dbReference type="SUPFAM" id="SSF90209">
    <property type="entry name" value="Ran binding protein zinc finger-like"/>
    <property type="match status" value="1"/>
</dbReference>
<evidence type="ECO:0000259" key="17">
    <source>
        <dbReference type="PROSITE" id="PS51066"/>
    </source>
</evidence>
<feature type="domain" description="GRF-type" evidence="19">
    <location>
        <begin position="530"/>
        <end position="572"/>
    </location>
</feature>
<dbReference type="SMART" id="SM00547">
    <property type="entry name" value="ZnF_RBZ"/>
    <property type="match status" value="1"/>
</dbReference>
<dbReference type="PANTHER" id="PTHR22993:SF10">
    <property type="entry name" value="ENDONUCLEASE 8-LIKE 3"/>
    <property type="match status" value="1"/>
</dbReference>
<dbReference type="PANTHER" id="PTHR22993">
    <property type="entry name" value="FORMAMIDOPYRIMIDINE-DNA GLYCOSYLASE"/>
    <property type="match status" value="1"/>
</dbReference>
<dbReference type="Ensembl" id="ENSGMOT00000018566.2">
    <property type="protein sequence ID" value="ENSGMOP00000018119.2"/>
    <property type="gene ID" value="ENSGMOG00000016867.2"/>
</dbReference>
<dbReference type="InterPro" id="IPR001876">
    <property type="entry name" value="Znf_RanBP2"/>
</dbReference>
<organism evidence="20 21">
    <name type="scientific">Gadus morhua</name>
    <name type="common">Atlantic cod</name>
    <dbReference type="NCBI Taxonomy" id="8049"/>
    <lineage>
        <taxon>Eukaryota</taxon>
        <taxon>Metazoa</taxon>
        <taxon>Chordata</taxon>
        <taxon>Craniata</taxon>
        <taxon>Vertebrata</taxon>
        <taxon>Euteleostomi</taxon>
        <taxon>Actinopterygii</taxon>
        <taxon>Neopterygii</taxon>
        <taxon>Teleostei</taxon>
        <taxon>Neoteleostei</taxon>
        <taxon>Acanthomorphata</taxon>
        <taxon>Zeiogadaria</taxon>
        <taxon>Gadariae</taxon>
        <taxon>Gadiformes</taxon>
        <taxon>Gadoidei</taxon>
        <taxon>Gadidae</taxon>
        <taxon>Gadus</taxon>
    </lineage>
</organism>
<evidence type="ECO:0000259" key="16">
    <source>
        <dbReference type="PROSITE" id="PS50199"/>
    </source>
</evidence>
<dbReference type="PROSITE" id="PS01358">
    <property type="entry name" value="ZF_RANBP2_1"/>
    <property type="match status" value="1"/>
</dbReference>
<dbReference type="GO" id="GO:0140078">
    <property type="term" value="F:class I DNA-(apurinic or apyrimidinic site) endonuclease activity"/>
    <property type="evidence" value="ECO:0007669"/>
    <property type="project" value="UniProtKB-EC"/>
</dbReference>
<comment type="similarity">
    <text evidence="1">Belongs to the FPG family.</text>
</comment>
<feature type="compositionally biased region" description="Low complexity" evidence="15">
    <location>
        <begin position="428"/>
        <end position="439"/>
    </location>
</feature>
<feature type="domain" description="Formamidopyrimidine-DNA glycosylase catalytic" evidence="18">
    <location>
        <begin position="2"/>
        <end position="94"/>
    </location>
</feature>
<evidence type="ECO:0000256" key="11">
    <source>
        <dbReference type="ARBA" id="ARBA00023268"/>
    </source>
</evidence>
<dbReference type="Gene3D" id="2.30.30.380">
    <property type="entry name" value="Zn-finger domain of Sec23/24"/>
    <property type="match status" value="1"/>
</dbReference>
<feature type="domain" description="RanBP2-type" evidence="16">
    <location>
        <begin position="291"/>
        <end position="320"/>
    </location>
</feature>
<keyword evidence="7" id="KW-0862">Zinc</keyword>
<gene>
    <name evidence="20" type="primary">NEIL3</name>
    <name evidence="20" type="synonym">neil3</name>
</gene>
<dbReference type="AlphaFoldDB" id="A0A8C4ZSA0"/>
<dbReference type="SMART" id="SM00898">
    <property type="entry name" value="Fapy_DNA_glyco"/>
    <property type="match status" value="1"/>
</dbReference>
<dbReference type="OrthoDB" id="498125at2759"/>
<dbReference type="InterPro" id="IPR036443">
    <property type="entry name" value="Znf_RanBP2_sf"/>
</dbReference>
<dbReference type="SUPFAM" id="SSF81624">
    <property type="entry name" value="N-terminal domain of MutM-like DNA repair proteins"/>
    <property type="match status" value="1"/>
</dbReference>
<evidence type="ECO:0000256" key="13">
    <source>
        <dbReference type="ARBA" id="ARBA00044632"/>
    </source>
</evidence>
<dbReference type="Gene3D" id="3.20.190.10">
    <property type="entry name" value="MutM-like, N-terminal"/>
    <property type="match status" value="2"/>
</dbReference>
<dbReference type="Pfam" id="PF01149">
    <property type="entry name" value="Fapy_DNA_glyco"/>
    <property type="match status" value="1"/>
</dbReference>
<dbReference type="PROSITE" id="PS50199">
    <property type="entry name" value="ZF_RANBP2_2"/>
    <property type="match status" value="1"/>
</dbReference>
<evidence type="ECO:0000259" key="18">
    <source>
        <dbReference type="PROSITE" id="PS51068"/>
    </source>
</evidence>
<dbReference type="InterPro" id="IPR000214">
    <property type="entry name" value="Znf_DNA_glyclase/AP_lyase"/>
</dbReference>
<evidence type="ECO:0000256" key="10">
    <source>
        <dbReference type="ARBA" id="ARBA00023239"/>
    </source>
</evidence>
<dbReference type="Proteomes" id="UP000694546">
    <property type="component" value="Chromosome 10"/>
</dbReference>
<dbReference type="OMA" id="GMKGSVM"/>
<sequence length="577" mass="61728">MVEGPGVALNGERIRAKVKKGQEVRAVRGVQGAAGALDALRGARFSGVDTLGKELFIYFGLRALRVHFGMNGSMRITSGAPGIKPVAADSKTPVLELHLTDDIIRFYESTSEIRQTEQCESRVSSMRSLDVCSSSFSSSRAEEVLRSQGGRMLCDLLLDQHLLPGVGNIIKNEALFDSGLHPAVTAKQLSEQQLRHLVKMTRDFTLLFYKCRRSGSALSRHYKVYGRPACAQCSTSITVCRLGDGGRMTYFCSHCQSADPSQVSTSKLPVRNSLIGWVTKEGSNEEVATKEEEEWACPRCTLVNRPSAGSCDACLASRPHVPREQSTSSSSSSSSLIKFPCTSFSRPAEELKVNWRSAFGTSTLIFSDLTPPPPSGGGATSLPPGGVRRPAGGGCEQPTNKKMRIDNGRAPGNSDPGYSAPGYGGTPGSSSPGNGRTPGYRAPNYGGTPGNGRTPGYSAPGYGVPPANTSALPAVDGEGAPCCEDHQRPSSLRSVHKDGENKGRSFYCCSLPRPAQCSFFQWADLGFPECGHGRRSVRRAVLKLGANNGRSFYCCGAKKGKQCEFFQWAESSPLPGC</sequence>
<dbReference type="InterPro" id="IPR010979">
    <property type="entry name" value="Ribosomal_uS13-like_H2TH"/>
</dbReference>
<evidence type="ECO:0000256" key="7">
    <source>
        <dbReference type="ARBA" id="ARBA00022833"/>
    </source>
</evidence>
<evidence type="ECO:0000313" key="21">
    <source>
        <dbReference type="Proteomes" id="UP000694546"/>
    </source>
</evidence>
<name>A0A8C4ZSA0_GADMO</name>
<evidence type="ECO:0000256" key="6">
    <source>
        <dbReference type="ARBA" id="ARBA00022801"/>
    </source>
</evidence>
<keyword evidence="8" id="KW-0238">DNA-binding</keyword>
<evidence type="ECO:0000256" key="15">
    <source>
        <dbReference type="SAM" id="MobiDB-lite"/>
    </source>
</evidence>
<evidence type="ECO:0000256" key="9">
    <source>
        <dbReference type="ARBA" id="ARBA00023204"/>
    </source>
</evidence>
<evidence type="ECO:0000313" key="20">
    <source>
        <dbReference type="Ensembl" id="ENSGMOP00000018119.2"/>
    </source>
</evidence>
<dbReference type="GO" id="GO:0008270">
    <property type="term" value="F:zinc ion binding"/>
    <property type="evidence" value="ECO:0007669"/>
    <property type="project" value="UniProtKB-KW"/>
</dbReference>
<keyword evidence="6" id="KW-0378">Hydrolase</keyword>
<dbReference type="PROSITE" id="PS01242">
    <property type="entry name" value="ZF_FPG_1"/>
    <property type="match status" value="1"/>
</dbReference>
<dbReference type="Pfam" id="PF06839">
    <property type="entry name" value="Zn_ribbon_GRF"/>
    <property type="match status" value="2"/>
</dbReference>
<feature type="compositionally biased region" description="Low complexity" evidence="15">
    <location>
        <begin position="380"/>
        <end position="390"/>
    </location>
</feature>
<evidence type="ECO:0000256" key="14">
    <source>
        <dbReference type="PROSITE-ProRule" id="PRU00322"/>
    </source>
</evidence>
<dbReference type="GO" id="GO:0019104">
    <property type="term" value="F:DNA N-glycosylase activity"/>
    <property type="evidence" value="ECO:0007669"/>
    <property type="project" value="InterPro"/>
</dbReference>
<dbReference type="PROSITE" id="PS51066">
    <property type="entry name" value="ZF_FPG_2"/>
    <property type="match status" value="1"/>
</dbReference>
<keyword evidence="10" id="KW-0456">Lyase</keyword>
<dbReference type="Gene3D" id="1.10.8.50">
    <property type="match status" value="1"/>
</dbReference>
<feature type="domain" description="FPG-type" evidence="17">
    <location>
        <begin position="223"/>
        <end position="257"/>
    </location>
</feature>
<dbReference type="GeneTree" id="ENSGT00940000153230"/>
<evidence type="ECO:0000259" key="19">
    <source>
        <dbReference type="PROSITE" id="PS51999"/>
    </source>
</evidence>
<keyword evidence="5 14" id="KW-0863">Zinc-finger</keyword>
<keyword evidence="21" id="KW-1185">Reference proteome</keyword>
<keyword evidence="9" id="KW-0234">DNA repair</keyword>
<dbReference type="SMART" id="SM01232">
    <property type="entry name" value="H2TH"/>
    <property type="match status" value="1"/>
</dbReference>
<dbReference type="InterPro" id="IPR015886">
    <property type="entry name" value="H2TH_FPG"/>
</dbReference>
<proteinExistence type="inferred from homology"/>
<evidence type="ECO:0000256" key="5">
    <source>
        <dbReference type="ARBA" id="ARBA00022771"/>
    </source>
</evidence>
<dbReference type="InterPro" id="IPR035937">
    <property type="entry name" value="FPG_N"/>
</dbReference>
<dbReference type="PROSITE" id="PS51068">
    <property type="entry name" value="FPG_CAT"/>
    <property type="match status" value="1"/>
</dbReference>
<reference evidence="20" key="1">
    <citation type="submission" date="2025-08" db="UniProtKB">
        <authorList>
            <consortium name="Ensembl"/>
        </authorList>
    </citation>
    <scope>IDENTIFICATION</scope>
</reference>
<comment type="catalytic activity">
    <reaction evidence="13">
        <text>2'-deoxyribonucleotide-(2'-deoxyribose 5'-phosphate)-2'-deoxyribonucleotide-DNA = a 3'-end 2'-deoxyribonucleotide-(2,3-dehydro-2,3-deoxyribose 5'-phosphate)-DNA + a 5'-end 5'-phospho-2'-deoxyribonucleoside-DNA + H(+)</text>
        <dbReference type="Rhea" id="RHEA:66592"/>
        <dbReference type="Rhea" id="RHEA-COMP:13180"/>
        <dbReference type="Rhea" id="RHEA-COMP:16897"/>
        <dbReference type="Rhea" id="RHEA-COMP:17067"/>
        <dbReference type="ChEBI" id="CHEBI:15378"/>
        <dbReference type="ChEBI" id="CHEBI:136412"/>
        <dbReference type="ChEBI" id="CHEBI:157695"/>
        <dbReference type="ChEBI" id="CHEBI:167181"/>
        <dbReference type="EC" id="4.2.99.18"/>
    </reaction>
</comment>
<feature type="domain" description="GRF-type" evidence="19">
    <location>
        <begin position="483"/>
        <end position="526"/>
    </location>
</feature>
<dbReference type="InterPro" id="IPR015887">
    <property type="entry name" value="DNA_glyclase_Znf_dom_DNA_BS"/>
</dbReference>
<dbReference type="GeneID" id="115552539"/>
<dbReference type="GO" id="GO:0003684">
    <property type="term" value="F:damaged DNA binding"/>
    <property type="evidence" value="ECO:0007669"/>
    <property type="project" value="InterPro"/>
</dbReference>
<dbReference type="PROSITE" id="PS51999">
    <property type="entry name" value="ZF_GRF"/>
    <property type="match status" value="2"/>
</dbReference>
<dbReference type="GO" id="GO:0005634">
    <property type="term" value="C:nucleus"/>
    <property type="evidence" value="ECO:0007669"/>
    <property type="project" value="TreeGrafter"/>
</dbReference>